<name>A0A917T8T9_9ACTN</name>
<sequence length="225" mass="23495">MTGRFQNGRWTLRLAVIVGFLSILAYSGTAVAYGPRLSLVSSDPSAESSVAHLPRTLELQFTETLVEAHVILTDSAGQAIELGTPAIRNETVKVSVSVPDGAPGRYTLSYSTTSTLDRASHGSLSFTVTTGVKPSKGAKTPSPSHVTESTAPAAAPADFFSSNPGARPDALVPEPRSDPPAWWTYAAAALVAACILVAFLGFSRRRIRPAAAPRVAPPSPANEPS</sequence>
<dbReference type="Gene3D" id="2.60.40.1220">
    <property type="match status" value="1"/>
</dbReference>
<evidence type="ECO:0000256" key="3">
    <source>
        <dbReference type="SAM" id="MobiDB-lite"/>
    </source>
</evidence>
<comment type="caution">
    <text evidence="6">The sequence shown here is derived from an EMBL/GenBank/DDBJ whole genome shotgun (WGS) entry which is preliminary data.</text>
</comment>
<proteinExistence type="predicted"/>
<dbReference type="InterPro" id="IPR007348">
    <property type="entry name" value="CopC_dom"/>
</dbReference>
<feature type="domain" description="CopC" evidence="5">
    <location>
        <begin position="38"/>
        <end position="128"/>
    </location>
</feature>
<evidence type="ECO:0000256" key="1">
    <source>
        <dbReference type="ARBA" id="ARBA00022729"/>
    </source>
</evidence>
<accession>A0A917T8T9</accession>
<keyword evidence="4" id="KW-0472">Membrane</keyword>
<feature type="compositionally biased region" description="Polar residues" evidence="3">
    <location>
        <begin position="141"/>
        <end position="150"/>
    </location>
</feature>
<feature type="transmembrane region" description="Helical" evidence="4">
    <location>
        <begin position="12"/>
        <end position="33"/>
    </location>
</feature>
<dbReference type="RefSeq" id="WP_190248883.1">
    <property type="nucleotide sequence ID" value="NZ_BMPI01000005.1"/>
</dbReference>
<dbReference type="SUPFAM" id="SSF81296">
    <property type="entry name" value="E set domains"/>
    <property type="match status" value="1"/>
</dbReference>
<gene>
    <name evidence="6" type="ORF">GCM10007977_014120</name>
</gene>
<feature type="region of interest" description="Disordered" evidence="3">
    <location>
        <begin position="127"/>
        <end position="173"/>
    </location>
</feature>
<dbReference type="InterPro" id="IPR014756">
    <property type="entry name" value="Ig_E-set"/>
</dbReference>
<evidence type="ECO:0000313" key="7">
    <source>
        <dbReference type="Proteomes" id="UP000642070"/>
    </source>
</evidence>
<keyword evidence="4" id="KW-0812">Transmembrane</keyword>
<dbReference type="InterPro" id="IPR014755">
    <property type="entry name" value="Cu-Rt/internalin_Ig-like"/>
</dbReference>
<evidence type="ECO:0000256" key="4">
    <source>
        <dbReference type="SAM" id="Phobius"/>
    </source>
</evidence>
<dbReference type="Pfam" id="PF04234">
    <property type="entry name" value="CopC"/>
    <property type="match status" value="1"/>
</dbReference>
<keyword evidence="4" id="KW-1133">Transmembrane helix</keyword>
<dbReference type="AlphaFoldDB" id="A0A917T8T9"/>
<dbReference type="EMBL" id="BMPI01000005">
    <property type="protein sequence ID" value="GGM14221.1"/>
    <property type="molecule type" value="Genomic_DNA"/>
</dbReference>
<keyword evidence="1" id="KW-0732">Signal</keyword>
<protein>
    <recommendedName>
        <fullName evidence="5">CopC domain-containing protein</fullName>
    </recommendedName>
</protein>
<evidence type="ECO:0000256" key="2">
    <source>
        <dbReference type="ARBA" id="ARBA00023008"/>
    </source>
</evidence>
<evidence type="ECO:0000313" key="6">
    <source>
        <dbReference type="EMBL" id="GGM14221.1"/>
    </source>
</evidence>
<keyword evidence="7" id="KW-1185">Reference proteome</keyword>
<reference evidence="6" key="2">
    <citation type="submission" date="2020-09" db="EMBL/GenBank/DDBJ databases">
        <authorList>
            <person name="Sun Q."/>
            <person name="Ohkuma M."/>
        </authorList>
    </citation>
    <scope>NUCLEOTIDE SEQUENCE</scope>
    <source>
        <strain evidence="6">JCM 19831</strain>
    </source>
</reference>
<dbReference type="GO" id="GO:0005507">
    <property type="term" value="F:copper ion binding"/>
    <property type="evidence" value="ECO:0007669"/>
    <property type="project" value="InterPro"/>
</dbReference>
<dbReference type="GO" id="GO:0042597">
    <property type="term" value="C:periplasmic space"/>
    <property type="evidence" value="ECO:0007669"/>
    <property type="project" value="InterPro"/>
</dbReference>
<feature type="transmembrane region" description="Helical" evidence="4">
    <location>
        <begin position="182"/>
        <end position="202"/>
    </location>
</feature>
<dbReference type="Proteomes" id="UP000642070">
    <property type="component" value="Unassembled WGS sequence"/>
</dbReference>
<organism evidence="6 7">
    <name type="scientific">Dactylosporangium sucinum</name>
    <dbReference type="NCBI Taxonomy" id="1424081"/>
    <lineage>
        <taxon>Bacteria</taxon>
        <taxon>Bacillati</taxon>
        <taxon>Actinomycetota</taxon>
        <taxon>Actinomycetes</taxon>
        <taxon>Micromonosporales</taxon>
        <taxon>Micromonosporaceae</taxon>
        <taxon>Dactylosporangium</taxon>
    </lineage>
</organism>
<reference evidence="6" key="1">
    <citation type="journal article" date="2014" name="Int. J. Syst. Evol. Microbiol.">
        <title>Complete genome sequence of Corynebacterium casei LMG S-19264T (=DSM 44701T), isolated from a smear-ripened cheese.</title>
        <authorList>
            <consortium name="US DOE Joint Genome Institute (JGI-PGF)"/>
            <person name="Walter F."/>
            <person name="Albersmeier A."/>
            <person name="Kalinowski J."/>
            <person name="Ruckert C."/>
        </authorList>
    </citation>
    <scope>NUCLEOTIDE SEQUENCE</scope>
    <source>
        <strain evidence="6">JCM 19831</strain>
    </source>
</reference>
<dbReference type="GO" id="GO:0046688">
    <property type="term" value="P:response to copper ion"/>
    <property type="evidence" value="ECO:0007669"/>
    <property type="project" value="InterPro"/>
</dbReference>
<evidence type="ECO:0000259" key="5">
    <source>
        <dbReference type="Pfam" id="PF04234"/>
    </source>
</evidence>
<keyword evidence="2" id="KW-0186">Copper</keyword>